<evidence type="ECO:0000313" key="2">
    <source>
        <dbReference type="EMBL" id="SHG09212.1"/>
    </source>
</evidence>
<gene>
    <name evidence="2" type="ORF">SAMN05443575_1346</name>
</gene>
<dbReference type="InterPro" id="IPR001387">
    <property type="entry name" value="Cro/C1-type_HTH"/>
</dbReference>
<organism evidence="2 3">
    <name type="scientific">Jatrophihabitans endophyticus</name>
    <dbReference type="NCBI Taxonomy" id="1206085"/>
    <lineage>
        <taxon>Bacteria</taxon>
        <taxon>Bacillati</taxon>
        <taxon>Actinomycetota</taxon>
        <taxon>Actinomycetes</taxon>
        <taxon>Jatrophihabitantales</taxon>
        <taxon>Jatrophihabitantaceae</taxon>
        <taxon>Jatrophihabitans</taxon>
    </lineage>
</organism>
<dbReference type="GO" id="GO:0003677">
    <property type="term" value="F:DNA binding"/>
    <property type="evidence" value="ECO:0007669"/>
    <property type="project" value="InterPro"/>
</dbReference>
<dbReference type="PROSITE" id="PS50943">
    <property type="entry name" value="HTH_CROC1"/>
    <property type="match status" value="1"/>
</dbReference>
<dbReference type="Pfam" id="PF01381">
    <property type="entry name" value="HTH_3"/>
    <property type="match status" value="1"/>
</dbReference>
<dbReference type="InterPro" id="IPR010982">
    <property type="entry name" value="Lambda_DNA-bd_dom_sf"/>
</dbReference>
<dbReference type="CDD" id="cd00093">
    <property type="entry name" value="HTH_XRE"/>
    <property type="match status" value="1"/>
</dbReference>
<dbReference type="Proteomes" id="UP000186132">
    <property type="component" value="Unassembled WGS sequence"/>
</dbReference>
<dbReference type="SUPFAM" id="SSF47413">
    <property type="entry name" value="lambda repressor-like DNA-binding domains"/>
    <property type="match status" value="1"/>
</dbReference>
<keyword evidence="3" id="KW-1185">Reference proteome</keyword>
<protein>
    <submittedName>
        <fullName evidence="2">Plasmid maintenance system antidote protein VapI, contains XRE-type HTH domain</fullName>
    </submittedName>
</protein>
<dbReference type="STRING" id="1206085.SAMN05443575_1346"/>
<dbReference type="OrthoDB" id="4217458at2"/>
<feature type="domain" description="HTH cro/C1-type" evidence="1">
    <location>
        <begin position="27"/>
        <end position="90"/>
    </location>
</feature>
<reference evidence="3" key="1">
    <citation type="submission" date="2016-11" db="EMBL/GenBank/DDBJ databases">
        <authorList>
            <person name="Varghese N."/>
            <person name="Submissions S."/>
        </authorList>
    </citation>
    <scope>NUCLEOTIDE SEQUENCE [LARGE SCALE GENOMIC DNA]</scope>
    <source>
        <strain evidence="3">DSM 45627</strain>
    </source>
</reference>
<proteinExistence type="predicted"/>
<evidence type="ECO:0000313" key="3">
    <source>
        <dbReference type="Proteomes" id="UP000186132"/>
    </source>
</evidence>
<dbReference type="AlphaFoldDB" id="A0A1M5H0H9"/>
<dbReference type="EMBL" id="FQVU01000002">
    <property type="protein sequence ID" value="SHG09212.1"/>
    <property type="molecule type" value="Genomic_DNA"/>
</dbReference>
<accession>A0A1M5H0H9</accession>
<dbReference type="Gene3D" id="1.10.260.40">
    <property type="entry name" value="lambda repressor-like DNA-binding domains"/>
    <property type="match status" value="1"/>
</dbReference>
<evidence type="ECO:0000259" key="1">
    <source>
        <dbReference type="PROSITE" id="PS50943"/>
    </source>
</evidence>
<dbReference type="SMART" id="SM00530">
    <property type="entry name" value="HTH_XRE"/>
    <property type="match status" value="1"/>
</dbReference>
<sequence>MGQHLDWVEGNRLVASMGSENYLAERITTEREARNWSQSELAREMERAGCRIPQTAISKIEKPQRGGRRDISVDEAIGFARVFGIPLGELLLPIEATNDLEVAKDLAAGPTALVARDTAVDTYDQLVGRLRLLYATDQGWKVALEAELGRAVDAANTDDDAMVIARLQFLRDVVLIKPKRAQR</sequence>
<name>A0A1M5H0H9_9ACTN</name>